<feature type="transmembrane region" description="Helical" evidence="1">
    <location>
        <begin position="49"/>
        <end position="67"/>
    </location>
</feature>
<dbReference type="EMBL" id="JAAOMP010000121">
    <property type="protein sequence ID" value="MBU2760578.1"/>
    <property type="molecule type" value="Genomic_DNA"/>
</dbReference>
<keyword evidence="1" id="KW-0472">Membrane</keyword>
<keyword evidence="1" id="KW-1133">Transmembrane helix</keyword>
<accession>A0ABS6A135</accession>
<reference evidence="2 3" key="1">
    <citation type="journal article" date="2021" name="ISME J.">
        <title>Genomic evolution of the class Acidithiobacillia: deep-branching Proteobacteria living in extreme acidic conditions.</title>
        <authorList>
            <person name="Moya-Beltran A."/>
            <person name="Beard S."/>
            <person name="Rojas-Villalobos C."/>
            <person name="Issotta F."/>
            <person name="Gallardo Y."/>
            <person name="Ulloa R."/>
            <person name="Giaveno A."/>
            <person name="Degli Esposti M."/>
            <person name="Johnson D.B."/>
            <person name="Quatrini R."/>
        </authorList>
    </citation>
    <scope>NUCLEOTIDE SEQUENCE [LARGE SCALE GENOMIC DNA]</scope>
    <source>
        <strain evidence="2 3">RW2</strain>
    </source>
</reference>
<gene>
    <name evidence="2" type="ORF">HAP95_10535</name>
</gene>
<evidence type="ECO:0000313" key="3">
    <source>
        <dbReference type="Proteomes" id="UP000755654"/>
    </source>
</evidence>
<proteinExistence type="predicted"/>
<sequence length="69" mass="6913">MPLECGTGQGKGLAGRLLLPLQEPPLLGIAFAFGLPLAVAVTVTPLYLPFFGCPVAGVMVLAAGLAVPP</sequence>
<name>A0ABS6A135_9PROT</name>
<evidence type="ECO:0000313" key="2">
    <source>
        <dbReference type="EMBL" id="MBU2760578.1"/>
    </source>
</evidence>
<keyword evidence="1" id="KW-0812">Transmembrane</keyword>
<comment type="caution">
    <text evidence="2">The sequence shown here is derived from an EMBL/GenBank/DDBJ whole genome shotgun (WGS) entry which is preliminary data.</text>
</comment>
<evidence type="ECO:0000256" key="1">
    <source>
        <dbReference type="SAM" id="Phobius"/>
    </source>
</evidence>
<dbReference type="Proteomes" id="UP000755654">
    <property type="component" value="Unassembled WGS sequence"/>
</dbReference>
<organism evidence="2 3">
    <name type="scientific">Acidithiobacillus sulfurivorans</name>
    <dbReference type="NCBI Taxonomy" id="1958756"/>
    <lineage>
        <taxon>Bacteria</taxon>
        <taxon>Pseudomonadati</taxon>
        <taxon>Pseudomonadota</taxon>
        <taxon>Acidithiobacillia</taxon>
        <taxon>Acidithiobacillales</taxon>
        <taxon>Acidithiobacillaceae</taxon>
        <taxon>Acidithiobacillus</taxon>
    </lineage>
</organism>
<protein>
    <submittedName>
        <fullName evidence="2">Uncharacterized protein</fullName>
    </submittedName>
</protein>
<dbReference type="RefSeq" id="WP_215884176.1">
    <property type="nucleotide sequence ID" value="NZ_JAAOMP010000121.1"/>
</dbReference>
<keyword evidence="3" id="KW-1185">Reference proteome</keyword>